<gene>
    <name evidence="2" type="ORF">FBZ88_12948</name>
</gene>
<dbReference type="AlphaFoldDB" id="A0A560F261"/>
<comment type="caution">
    <text evidence="2">The sequence shown here is derived from an EMBL/GenBank/DDBJ whole genome shotgun (WGS) entry which is preliminary data.</text>
</comment>
<feature type="region of interest" description="Disordered" evidence="1">
    <location>
        <begin position="1"/>
        <end position="20"/>
    </location>
</feature>
<protein>
    <submittedName>
        <fullName evidence="2">Uncharacterized protein</fullName>
    </submittedName>
</protein>
<evidence type="ECO:0000313" key="2">
    <source>
        <dbReference type="EMBL" id="TWB15595.1"/>
    </source>
</evidence>
<sequence length="106" mass="11657">MAVTVAEDPQAYDCGELPPDGGPGWIIDGEVYPTNPKHQVPDELWDMVRIWRACRPRPGRICGMAAGIIPTATHLPEAGGVMDQAAIMMDALDVMDRAWWGLQKEE</sequence>
<name>A0A560F261_9PROT</name>
<evidence type="ECO:0000313" key="3">
    <source>
        <dbReference type="Proteomes" id="UP000316545"/>
    </source>
</evidence>
<dbReference type="RefSeq" id="WP_145620193.1">
    <property type="nucleotide sequence ID" value="NZ_VITO01000029.1"/>
</dbReference>
<reference evidence="2 3" key="1">
    <citation type="submission" date="2019-06" db="EMBL/GenBank/DDBJ databases">
        <title>Genomic Encyclopedia of Type Strains, Phase IV (KMG-V): Genome sequencing to study the core and pangenomes of soil and plant-associated prokaryotes.</title>
        <authorList>
            <person name="Whitman W."/>
        </authorList>
    </citation>
    <scope>NUCLEOTIDE SEQUENCE [LARGE SCALE GENOMIC DNA]</scope>
    <source>
        <strain evidence="2 3">BR 11865</strain>
    </source>
</reference>
<keyword evidence="3" id="KW-1185">Reference proteome</keyword>
<dbReference type="Proteomes" id="UP000316545">
    <property type="component" value="Unassembled WGS sequence"/>
</dbReference>
<evidence type="ECO:0000256" key="1">
    <source>
        <dbReference type="SAM" id="MobiDB-lite"/>
    </source>
</evidence>
<organism evidence="2 3">
    <name type="scientific">Nitrospirillum amazonense</name>
    <dbReference type="NCBI Taxonomy" id="28077"/>
    <lineage>
        <taxon>Bacteria</taxon>
        <taxon>Pseudomonadati</taxon>
        <taxon>Pseudomonadota</taxon>
        <taxon>Alphaproteobacteria</taxon>
        <taxon>Rhodospirillales</taxon>
        <taxon>Azospirillaceae</taxon>
        <taxon>Nitrospirillum</taxon>
    </lineage>
</organism>
<accession>A0A560F261</accession>
<dbReference type="EMBL" id="VITO01000029">
    <property type="protein sequence ID" value="TWB15595.1"/>
    <property type="molecule type" value="Genomic_DNA"/>
</dbReference>
<proteinExistence type="predicted"/>